<dbReference type="PANTHER" id="PTHR34203:SF15">
    <property type="entry name" value="SLL1173 PROTEIN"/>
    <property type="match status" value="1"/>
</dbReference>
<evidence type="ECO:0000313" key="2">
    <source>
        <dbReference type="EMBL" id="GGF98466.1"/>
    </source>
</evidence>
<organism evidence="2 3">
    <name type="scientific">Marinicella pacifica</name>
    <dbReference type="NCBI Taxonomy" id="1171543"/>
    <lineage>
        <taxon>Bacteria</taxon>
        <taxon>Pseudomonadati</taxon>
        <taxon>Pseudomonadota</taxon>
        <taxon>Gammaproteobacteria</taxon>
        <taxon>Lysobacterales</taxon>
        <taxon>Marinicellaceae</taxon>
        <taxon>Marinicella</taxon>
    </lineage>
</organism>
<dbReference type="Pfam" id="PF05050">
    <property type="entry name" value="Methyltransf_21"/>
    <property type="match status" value="1"/>
</dbReference>
<dbReference type="EMBL" id="BMEO01000009">
    <property type="protein sequence ID" value="GGF98466.1"/>
    <property type="molecule type" value="Genomic_DNA"/>
</dbReference>
<gene>
    <name evidence="2" type="ORF">GCM10011365_19650</name>
</gene>
<dbReference type="InterPro" id="IPR006342">
    <property type="entry name" value="FkbM_mtfrase"/>
</dbReference>
<evidence type="ECO:0000259" key="1">
    <source>
        <dbReference type="Pfam" id="PF05050"/>
    </source>
</evidence>
<dbReference type="PANTHER" id="PTHR34203">
    <property type="entry name" value="METHYLTRANSFERASE, FKBM FAMILY PROTEIN"/>
    <property type="match status" value="1"/>
</dbReference>
<dbReference type="InterPro" id="IPR052514">
    <property type="entry name" value="SAM-dependent_MTase"/>
</dbReference>
<keyword evidence="3" id="KW-1185">Reference proteome</keyword>
<dbReference type="NCBIfam" id="TIGR01444">
    <property type="entry name" value="fkbM_fam"/>
    <property type="match status" value="1"/>
</dbReference>
<comment type="caution">
    <text evidence="2">The sequence shown here is derived from an EMBL/GenBank/DDBJ whole genome shotgun (WGS) entry which is preliminary data.</text>
</comment>
<protein>
    <recommendedName>
        <fullName evidence="1">Methyltransferase FkbM domain-containing protein</fullName>
    </recommendedName>
</protein>
<dbReference type="RefSeq" id="WP_188365568.1">
    <property type="nucleotide sequence ID" value="NZ_BAABJF010000010.1"/>
</dbReference>
<name>A0A917CSV1_9GAMM</name>
<dbReference type="AlphaFoldDB" id="A0A917CSV1"/>
<reference evidence="2" key="1">
    <citation type="journal article" date="2014" name="Int. J. Syst. Evol. Microbiol.">
        <title>Complete genome sequence of Corynebacterium casei LMG S-19264T (=DSM 44701T), isolated from a smear-ripened cheese.</title>
        <authorList>
            <consortium name="US DOE Joint Genome Institute (JGI-PGF)"/>
            <person name="Walter F."/>
            <person name="Albersmeier A."/>
            <person name="Kalinowski J."/>
            <person name="Ruckert C."/>
        </authorList>
    </citation>
    <scope>NUCLEOTIDE SEQUENCE</scope>
    <source>
        <strain evidence="2">CGMCC 1.12181</strain>
    </source>
</reference>
<dbReference type="SUPFAM" id="SSF53335">
    <property type="entry name" value="S-adenosyl-L-methionine-dependent methyltransferases"/>
    <property type="match status" value="1"/>
</dbReference>
<proteinExistence type="predicted"/>
<dbReference type="Proteomes" id="UP000605253">
    <property type="component" value="Unassembled WGS sequence"/>
</dbReference>
<accession>A0A917CSV1</accession>
<reference evidence="2" key="2">
    <citation type="submission" date="2020-09" db="EMBL/GenBank/DDBJ databases">
        <authorList>
            <person name="Sun Q."/>
            <person name="Zhou Y."/>
        </authorList>
    </citation>
    <scope>NUCLEOTIDE SEQUENCE</scope>
    <source>
        <strain evidence="2">CGMCC 1.12181</strain>
    </source>
</reference>
<dbReference type="Gene3D" id="3.40.50.150">
    <property type="entry name" value="Vaccinia Virus protein VP39"/>
    <property type="match status" value="1"/>
</dbReference>
<sequence>MVDVNSVFEHHFGHFTPDEVTAERIAWCRRLPANWFGKQLAQWQRKRVIRGLEGPLDLRLDGIKMRVVLVDNVSERSFVFMPWRFDALERELMLKLLPRDGVLVDIGANAGIYSCLAARQLGKSGVVVAFEPNPLMVERLRFNLGATLADCTDKPRIDIQPVAVSDDSGSMSFYVNRKNLGASSLSRQHHSRKIEVDCRPLLSVIEDLKLSRIHVLKCDVEGNEDRALLPFFTDAPNHLLPACVIVEDNESQWQQPLLEVIMQRGYVETHRTRMNVVLQQRRQIKLSESETAVREAVKTSSVAGLAYREKTRS</sequence>
<feature type="domain" description="Methyltransferase FkbM" evidence="1">
    <location>
        <begin position="105"/>
        <end position="228"/>
    </location>
</feature>
<evidence type="ECO:0000313" key="3">
    <source>
        <dbReference type="Proteomes" id="UP000605253"/>
    </source>
</evidence>
<dbReference type="InterPro" id="IPR029063">
    <property type="entry name" value="SAM-dependent_MTases_sf"/>
</dbReference>